<evidence type="ECO:0000256" key="13">
    <source>
        <dbReference type="ARBA" id="ARBA00049723"/>
    </source>
</evidence>
<protein>
    <recommendedName>
        <fullName evidence="14">Cholesterol oxidase</fullName>
        <ecNumber evidence="13">1.1.3.6</ecNumber>
        <ecNumber evidence="11">5.3.3.1</ecNumber>
    </recommendedName>
    <alternativeName>
        <fullName evidence="15">Cholesterol isomerase</fullName>
    </alternativeName>
</protein>
<dbReference type="SUPFAM" id="SSF54373">
    <property type="entry name" value="FAD-linked reductases, C-terminal domain"/>
    <property type="match status" value="1"/>
</dbReference>
<dbReference type="EMBL" id="JACJRF010000002">
    <property type="protein sequence ID" value="MBD2342814.1"/>
    <property type="molecule type" value="Genomic_DNA"/>
</dbReference>
<evidence type="ECO:0000256" key="7">
    <source>
        <dbReference type="ARBA" id="ARBA00023098"/>
    </source>
</evidence>
<accession>A0ABR8CJ15</accession>
<evidence type="ECO:0000256" key="2">
    <source>
        <dbReference type="ARBA" id="ARBA00010790"/>
    </source>
</evidence>
<evidence type="ECO:0000256" key="5">
    <source>
        <dbReference type="ARBA" id="ARBA00022827"/>
    </source>
</evidence>
<evidence type="ECO:0000256" key="4">
    <source>
        <dbReference type="ARBA" id="ARBA00022630"/>
    </source>
</evidence>
<dbReference type="Gene3D" id="3.50.50.60">
    <property type="entry name" value="FAD/NAD(P)-binding domain"/>
    <property type="match status" value="1"/>
</dbReference>
<comment type="cofactor">
    <cofactor evidence="1">
        <name>FAD</name>
        <dbReference type="ChEBI" id="CHEBI:57692"/>
    </cofactor>
</comment>
<dbReference type="PROSITE" id="PS51318">
    <property type="entry name" value="TAT"/>
    <property type="match status" value="1"/>
</dbReference>
<dbReference type="Gene3D" id="3.30.410.10">
    <property type="entry name" value="Cholesterol Oxidase, domain 2"/>
    <property type="match status" value="1"/>
</dbReference>
<keyword evidence="9" id="KW-0753">Steroid metabolism</keyword>
<dbReference type="InterPro" id="IPR006311">
    <property type="entry name" value="TAT_signal"/>
</dbReference>
<dbReference type="PANTHER" id="PTHR47470:SF1">
    <property type="entry name" value="FAD-DEPENDENT OXIDOREDUCTASE 2 FAD BINDING DOMAIN-CONTAINING PROTEIN"/>
    <property type="match status" value="1"/>
</dbReference>
<name>A0ABR8CJ15_9NOST</name>
<keyword evidence="18" id="KW-1185">Reference proteome</keyword>
<dbReference type="EC" id="5.3.3.1" evidence="11"/>
<gene>
    <name evidence="17" type="ORF">H6G18_01455</name>
</gene>
<comment type="pathway">
    <text evidence="12">Steroid metabolism; cholesterol degradation.</text>
</comment>
<dbReference type="Pfam" id="PF05199">
    <property type="entry name" value="GMC_oxred_C"/>
    <property type="match status" value="1"/>
</dbReference>
<dbReference type="Proteomes" id="UP000607281">
    <property type="component" value="Unassembled WGS sequence"/>
</dbReference>
<evidence type="ECO:0000313" key="17">
    <source>
        <dbReference type="EMBL" id="MBD2342814.1"/>
    </source>
</evidence>
<dbReference type="InterPro" id="IPR052542">
    <property type="entry name" value="Cholesterol_Oxidase"/>
</dbReference>
<evidence type="ECO:0000259" key="16">
    <source>
        <dbReference type="Pfam" id="PF05199"/>
    </source>
</evidence>
<dbReference type="EC" id="1.1.3.6" evidence="13"/>
<evidence type="ECO:0000256" key="15">
    <source>
        <dbReference type="ARBA" id="ARBA00049778"/>
    </source>
</evidence>
<proteinExistence type="inferred from homology"/>
<evidence type="ECO:0000256" key="14">
    <source>
        <dbReference type="ARBA" id="ARBA00049744"/>
    </source>
</evidence>
<evidence type="ECO:0000256" key="12">
    <source>
        <dbReference type="ARBA" id="ARBA00049645"/>
    </source>
</evidence>
<keyword evidence="5" id="KW-0274">FAD</keyword>
<keyword evidence="8" id="KW-1207">Sterol metabolism</keyword>
<evidence type="ECO:0000256" key="11">
    <source>
        <dbReference type="ARBA" id="ARBA00038856"/>
    </source>
</evidence>
<organism evidence="17 18">
    <name type="scientific">Anabaena subtropica FACHB-260</name>
    <dbReference type="NCBI Taxonomy" id="2692884"/>
    <lineage>
        <taxon>Bacteria</taxon>
        <taxon>Bacillati</taxon>
        <taxon>Cyanobacteriota</taxon>
        <taxon>Cyanophyceae</taxon>
        <taxon>Nostocales</taxon>
        <taxon>Nostocaceae</taxon>
        <taxon>Anabaena</taxon>
    </lineage>
</organism>
<feature type="domain" description="Glucose-methanol-choline oxidoreductase C-terminal" evidence="16">
    <location>
        <begin position="455"/>
        <end position="510"/>
    </location>
</feature>
<reference evidence="17 18" key="1">
    <citation type="journal article" date="2020" name="ISME J.">
        <title>Comparative genomics reveals insights into cyanobacterial evolution and habitat adaptation.</title>
        <authorList>
            <person name="Chen M.Y."/>
            <person name="Teng W.K."/>
            <person name="Zhao L."/>
            <person name="Hu C.X."/>
            <person name="Zhou Y.K."/>
            <person name="Han B.P."/>
            <person name="Song L.R."/>
            <person name="Shu W.S."/>
        </authorList>
    </citation>
    <scope>NUCLEOTIDE SEQUENCE [LARGE SCALE GENOMIC DNA]</scope>
    <source>
        <strain evidence="17 18">FACHB-260</strain>
    </source>
</reference>
<comment type="similarity">
    <text evidence="2">Belongs to the GMC oxidoreductase family.</text>
</comment>
<keyword evidence="4" id="KW-0285">Flavoprotein</keyword>
<keyword evidence="7" id="KW-0443">Lipid metabolism</keyword>
<dbReference type="RefSeq" id="WP_190405302.1">
    <property type="nucleotide sequence ID" value="NZ_JACJRF010000002.1"/>
</dbReference>
<evidence type="ECO:0000313" key="18">
    <source>
        <dbReference type="Proteomes" id="UP000607281"/>
    </source>
</evidence>
<keyword evidence="10" id="KW-0413">Isomerase</keyword>
<dbReference type="PANTHER" id="PTHR47470">
    <property type="entry name" value="CHOLESTEROL OXIDASE"/>
    <property type="match status" value="1"/>
</dbReference>
<evidence type="ECO:0000256" key="1">
    <source>
        <dbReference type="ARBA" id="ARBA00001974"/>
    </source>
</evidence>
<dbReference type="InterPro" id="IPR007867">
    <property type="entry name" value="GMC_OxRtase_C"/>
</dbReference>
<evidence type="ECO:0000256" key="3">
    <source>
        <dbReference type="ARBA" id="ARBA00022548"/>
    </source>
</evidence>
<sequence length="528" mass="57169">MTRLFKRRQFIQGSIGAAAGIGLSNLRAQARKLDYGANEYIEALVIGSGFGGGVASLRLGEAGIETIVLERGRRWTITDAGNTFSPYDKIDGRAAFLSPTALFFNAGTPIDVYAGILSGKLGVGNTIGALNGAGVGGTSLVYGGITSQPTEKLFHQVFPRSIKYSEMNSIYYPRVRSILKATVIPDDILQSPYYLSSRIFLEQAAKAGLKASKIPIAFDWDIVRQEMSGQKKPSIISGQYYYGAESGAKNSVDRNYLKMAEETGYVEIRPLHIVTEINEFGNGLYQVVCGQINEQGEVLAQRNFICRYLFLAAGSIGTTELLLRAREERTLRRLSNQIGFGWGTNADSITTVISNRQTNPTLGTPGVVAIEHLDNPIAPVLLEPFPIPSVPQGAAVILGQGITKPEGYFTYKAATKSTELFWPANSPNNQKLAKAIQYTYKLLTEANGISLAGPTDFSSTGHPLGGALMGQVCDTYGQVFGYRNMFIVDGSMIPASTACANPSLTIAALAERSMDRFLNYVGKRSRNR</sequence>
<keyword evidence="3" id="KW-0153">Cholesterol metabolism</keyword>
<evidence type="ECO:0000256" key="9">
    <source>
        <dbReference type="ARBA" id="ARBA00023221"/>
    </source>
</evidence>
<comment type="caution">
    <text evidence="17">The sequence shown here is derived from an EMBL/GenBank/DDBJ whole genome shotgun (WGS) entry which is preliminary data.</text>
</comment>
<keyword evidence="6" id="KW-0560">Oxidoreductase</keyword>
<evidence type="ECO:0000256" key="8">
    <source>
        <dbReference type="ARBA" id="ARBA00023166"/>
    </source>
</evidence>
<evidence type="ECO:0000256" key="10">
    <source>
        <dbReference type="ARBA" id="ARBA00023235"/>
    </source>
</evidence>
<dbReference type="SUPFAM" id="SSF51905">
    <property type="entry name" value="FAD/NAD(P)-binding domain"/>
    <property type="match status" value="1"/>
</dbReference>
<dbReference type="InterPro" id="IPR036188">
    <property type="entry name" value="FAD/NAD-bd_sf"/>
</dbReference>
<evidence type="ECO:0000256" key="6">
    <source>
        <dbReference type="ARBA" id="ARBA00023002"/>
    </source>
</evidence>